<sequence>MKYIFLALILLSGIVQAKEFKAVFDCSSKNSGYIVSRMFLIERTIDMIEEKGDSVKFAITIHGSCAPIVSKNIDEIIMDDAELANMQKAREQLERLATKKGVDVTVCAMSLNANTIDKDYVLPFVKISENSFIDTIGYQNDGYALMTFK</sequence>
<feature type="signal peptide" evidence="1">
    <location>
        <begin position="1"/>
        <end position="17"/>
    </location>
</feature>
<dbReference type="Proteomes" id="UP000593994">
    <property type="component" value="Chromosome"/>
</dbReference>
<dbReference type="SUPFAM" id="SSF75169">
    <property type="entry name" value="DsrEFH-like"/>
    <property type="match status" value="1"/>
</dbReference>
<keyword evidence="3" id="KW-1185">Reference proteome</keyword>
<dbReference type="KEGG" id="sbal:HUE88_00075"/>
<name>A0A7S7LVE1_9BACT</name>
<evidence type="ECO:0000313" key="2">
    <source>
        <dbReference type="EMBL" id="QOY52133.1"/>
    </source>
</evidence>
<evidence type="ECO:0000313" key="3">
    <source>
        <dbReference type="Proteomes" id="UP000593994"/>
    </source>
</evidence>
<feature type="chain" id="PRO_5033057706" evidence="1">
    <location>
        <begin position="18"/>
        <end position="149"/>
    </location>
</feature>
<dbReference type="EMBL" id="CP054492">
    <property type="protein sequence ID" value="QOY52133.1"/>
    <property type="molecule type" value="Genomic_DNA"/>
</dbReference>
<dbReference type="InterPro" id="IPR027396">
    <property type="entry name" value="DsrEFH-like"/>
</dbReference>
<evidence type="ECO:0000256" key="1">
    <source>
        <dbReference type="SAM" id="SignalP"/>
    </source>
</evidence>
<dbReference type="Pfam" id="PF02635">
    <property type="entry name" value="DsrE"/>
    <property type="match status" value="1"/>
</dbReference>
<keyword evidence="1" id="KW-0732">Signal</keyword>
<organism evidence="2 3">
    <name type="scientific">Candidatus Sulfurimonas baltica</name>
    <dbReference type="NCBI Taxonomy" id="2740404"/>
    <lineage>
        <taxon>Bacteria</taxon>
        <taxon>Pseudomonadati</taxon>
        <taxon>Campylobacterota</taxon>
        <taxon>Epsilonproteobacteria</taxon>
        <taxon>Campylobacterales</taxon>
        <taxon>Sulfurimonadaceae</taxon>
        <taxon>Sulfurimonas</taxon>
    </lineage>
</organism>
<accession>A0A7S7LVE1</accession>
<dbReference type="Gene3D" id="3.40.1260.10">
    <property type="entry name" value="DsrEFH-like"/>
    <property type="match status" value="1"/>
</dbReference>
<protein>
    <submittedName>
        <fullName evidence="2">DsrE family protein</fullName>
    </submittedName>
</protein>
<reference evidence="2 3" key="1">
    <citation type="submission" date="2020-05" db="EMBL/GenBank/DDBJ databases">
        <title>Sulfurimonas marisnigri, sp. nov., and Sulfurimonas baltica, sp. nov., manganese oxide reducing chemolithoautotrophs of the class Epsilonproteobacteria isolated from the pelagic redoxclines of the Black and Baltic Seas and emended description of the genus Sulfurimonas.</title>
        <authorList>
            <person name="Henkel J.V."/>
            <person name="Laudan C."/>
            <person name="Werner J."/>
            <person name="Neu T."/>
            <person name="Plewe S."/>
            <person name="Sproer C."/>
            <person name="Bunk B."/>
            <person name="Schulz-Vogt H.N."/>
        </authorList>
    </citation>
    <scope>NUCLEOTIDE SEQUENCE [LARGE SCALE GENOMIC DNA]</scope>
    <source>
        <strain evidence="2 3">GD2</strain>
    </source>
</reference>
<dbReference type="AlphaFoldDB" id="A0A7S7LVE1"/>
<gene>
    <name evidence="2" type="ORF">HUE88_00075</name>
</gene>
<dbReference type="InterPro" id="IPR003787">
    <property type="entry name" value="Sulphur_relay_DsrE/F-like"/>
</dbReference>
<dbReference type="RefSeq" id="WP_194369890.1">
    <property type="nucleotide sequence ID" value="NZ_CP054492.1"/>
</dbReference>
<proteinExistence type="predicted"/>